<keyword evidence="2 5" id="KW-0812">Transmembrane</keyword>
<evidence type="ECO:0000256" key="4">
    <source>
        <dbReference type="ARBA" id="ARBA00023136"/>
    </source>
</evidence>
<organism evidence="6">
    <name type="scientific">hydrothermal vent metagenome</name>
    <dbReference type="NCBI Taxonomy" id="652676"/>
    <lineage>
        <taxon>unclassified sequences</taxon>
        <taxon>metagenomes</taxon>
        <taxon>ecological metagenomes</taxon>
    </lineage>
</organism>
<proteinExistence type="predicted"/>
<feature type="transmembrane region" description="Helical" evidence="5">
    <location>
        <begin position="102"/>
        <end position="120"/>
    </location>
</feature>
<dbReference type="InterPro" id="IPR034804">
    <property type="entry name" value="SQR/QFR_C/D"/>
</dbReference>
<accession>A0A3B1AN08</accession>
<dbReference type="EMBL" id="UOFX01000001">
    <property type="protein sequence ID" value="VAX05132.1"/>
    <property type="molecule type" value="Genomic_DNA"/>
</dbReference>
<dbReference type="SUPFAM" id="SSF81343">
    <property type="entry name" value="Fumarate reductase respiratory complex transmembrane subunits"/>
    <property type="match status" value="1"/>
</dbReference>
<evidence type="ECO:0000256" key="5">
    <source>
        <dbReference type="SAM" id="Phobius"/>
    </source>
</evidence>
<reference evidence="6" key="1">
    <citation type="submission" date="2018-06" db="EMBL/GenBank/DDBJ databases">
        <authorList>
            <person name="Zhirakovskaya E."/>
        </authorList>
    </citation>
    <scope>NUCLEOTIDE SEQUENCE</scope>
</reference>
<keyword evidence="3 5" id="KW-1133">Transmembrane helix</keyword>
<protein>
    <recommendedName>
        <fullName evidence="7">Fumarate reductase subunit D</fullName>
    </recommendedName>
</protein>
<dbReference type="Pfam" id="PF02313">
    <property type="entry name" value="Fumarate_red_D"/>
    <property type="match status" value="1"/>
</dbReference>
<name>A0A3B1AN08_9ZZZZ</name>
<dbReference type="GO" id="GO:0016020">
    <property type="term" value="C:membrane"/>
    <property type="evidence" value="ECO:0007669"/>
    <property type="project" value="InterPro"/>
</dbReference>
<dbReference type="AlphaFoldDB" id="A0A3B1AN08"/>
<dbReference type="GO" id="GO:0006106">
    <property type="term" value="P:fumarate metabolic process"/>
    <property type="evidence" value="ECO:0007669"/>
    <property type="project" value="InterPro"/>
</dbReference>
<dbReference type="NCBIfam" id="NF003977">
    <property type="entry name" value="PRK05470.1-1"/>
    <property type="match status" value="1"/>
</dbReference>
<feature type="transmembrane region" description="Helical" evidence="5">
    <location>
        <begin position="15"/>
        <end position="43"/>
    </location>
</feature>
<evidence type="ECO:0000256" key="2">
    <source>
        <dbReference type="ARBA" id="ARBA00022692"/>
    </source>
</evidence>
<keyword evidence="4 5" id="KW-0472">Membrane</keyword>
<evidence type="ECO:0000256" key="1">
    <source>
        <dbReference type="ARBA" id="ARBA00022475"/>
    </source>
</evidence>
<sequence>MSRQIKAPQPSNKPVIWALFAAGGTVTAFLTPVLVLLIALAVPAGILPAELFAYERLVAILDNTLLKVVIFAVLFLSLWHAAHRLRITAHDFGLRADGLAMWLFYTLAVLGSVILWVGLFT</sequence>
<dbReference type="InterPro" id="IPR003418">
    <property type="entry name" value="Fumarate_red_D"/>
</dbReference>
<feature type="transmembrane region" description="Helical" evidence="5">
    <location>
        <begin position="64"/>
        <end position="82"/>
    </location>
</feature>
<evidence type="ECO:0000313" key="6">
    <source>
        <dbReference type="EMBL" id="VAX05132.1"/>
    </source>
</evidence>
<dbReference type="Gene3D" id="1.20.1300.10">
    <property type="entry name" value="Fumarate reductase/succinate dehydrogenase, transmembrane subunit"/>
    <property type="match status" value="1"/>
</dbReference>
<gene>
    <name evidence="6" type="ORF">MNBD_GAMMA26-1367</name>
</gene>
<evidence type="ECO:0000256" key="3">
    <source>
        <dbReference type="ARBA" id="ARBA00022989"/>
    </source>
</evidence>
<evidence type="ECO:0008006" key="7">
    <source>
        <dbReference type="Google" id="ProtNLM"/>
    </source>
</evidence>
<keyword evidence="1" id="KW-1003">Cell membrane</keyword>